<keyword evidence="2" id="KW-0175">Coiled coil</keyword>
<dbReference type="InterPro" id="IPR007157">
    <property type="entry name" value="PspA_VIPP1"/>
</dbReference>
<evidence type="ECO:0000256" key="1">
    <source>
        <dbReference type="ARBA" id="ARBA00043985"/>
    </source>
</evidence>
<keyword evidence="4" id="KW-1185">Reference proteome</keyword>
<dbReference type="eggNOG" id="COG1842">
    <property type="taxonomic scope" value="Bacteria"/>
</dbReference>
<accession>H5UMJ0</accession>
<protein>
    <recommendedName>
        <fullName evidence="5">PspA/IM30 family protein</fullName>
    </recommendedName>
</protein>
<dbReference type="RefSeq" id="WP_009760509.1">
    <property type="nucleotide sequence ID" value="NZ_BAFE01000001.1"/>
</dbReference>
<dbReference type="Proteomes" id="UP000004367">
    <property type="component" value="Unassembled WGS sequence"/>
</dbReference>
<organism evidence="3 4">
    <name type="scientific">Mobilicoccus pelagius NBRC 104925</name>
    <dbReference type="NCBI Taxonomy" id="1089455"/>
    <lineage>
        <taxon>Bacteria</taxon>
        <taxon>Bacillati</taxon>
        <taxon>Actinomycetota</taxon>
        <taxon>Actinomycetes</taxon>
        <taxon>Micrococcales</taxon>
        <taxon>Dermatophilaceae</taxon>
        <taxon>Mobilicoccus</taxon>
    </lineage>
</organism>
<evidence type="ECO:0008006" key="5">
    <source>
        <dbReference type="Google" id="ProtNLM"/>
    </source>
</evidence>
<reference evidence="3 4" key="1">
    <citation type="submission" date="2012-02" db="EMBL/GenBank/DDBJ databases">
        <title>Whole genome shotgun sequence of Mobilicoccus pelagius NBRC 104925.</title>
        <authorList>
            <person name="Yoshida Y."/>
            <person name="Hosoyama A."/>
            <person name="Tsuchikane K."/>
            <person name="Katsumata H."/>
            <person name="Yamazaki S."/>
            <person name="Fujita N."/>
        </authorList>
    </citation>
    <scope>NUCLEOTIDE SEQUENCE [LARGE SCALE GENOMIC DNA]</scope>
    <source>
        <strain evidence="3 4">NBRC 104925</strain>
    </source>
</reference>
<evidence type="ECO:0000313" key="4">
    <source>
        <dbReference type="Proteomes" id="UP000004367"/>
    </source>
</evidence>
<dbReference type="PANTHER" id="PTHR31088">
    <property type="entry name" value="MEMBRANE-ASSOCIATED PROTEIN VIPP1, CHLOROPLASTIC"/>
    <property type="match status" value="1"/>
</dbReference>
<dbReference type="STRING" id="1089455.MOPEL_001_00660"/>
<feature type="coiled-coil region" evidence="2">
    <location>
        <begin position="37"/>
        <end position="64"/>
    </location>
</feature>
<evidence type="ECO:0000313" key="3">
    <source>
        <dbReference type="EMBL" id="GAB46948.1"/>
    </source>
</evidence>
<proteinExistence type="inferred from homology"/>
<feature type="coiled-coil region" evidence="2">
    <location>
        <begin position="133"/>
        <end position="160"/>
    </location>
</feature>
<sequence>MAQKQTILGRVAQLAKANINALLDRAEDPEKMLDQLVRDYTNSIAEAEEAVAQTIAQVRMIEADHTEDVDAAAEWGRKAAAASQKADQLRGSGDTAGAEKFDGLAKIAIGRQIQHEKEARDAEPVIAQQNVTVDQLKAGLTQMKTKLEDLKSRRASLVARSRTVAAQDKVQQAMGAINVLDPTSELSRFEDRIKQQEALVAGRQEAAATSVEDQFAELEDYGQDAEIEARLASLKVQDRPALGN</sequence>
<dbReference type="EMBL" id="BAFE01000001">
    <property type="protein sequence ID" value="GAB46948.1"/>
    <property type="molecule type" value="Genomic_DNA"/>
</dbReference>
<dbReference type="OrthoDB" id="9779630at2"/>
<dbReference type="Pfam" id="PF04012">
    <property type="entry name" value="PspA_IM30"/>
    <property type="match status" value="1"/>
</dbReference>
<comment type="caution">
    <text evidence="3">The sequence shown here is derived from an EMBL/GenBank/DDBJ whole genome shotgun (WGS) entry which is preliminary data.</text>
</comment>
<evidence type="ECO:0000256" key="2">
    <source>
        <dbReference type="SAM" id="Coils"/>
    </source>
</evidence>
<dbReference type="AlphaFoldDB" id="H5UMJ0"/>
<comment type="similarity">
    <text evidence="1">Belongs to the PspA/Vipp/IM30 family.</text>
</comment>
<gene>
    <name evidence="3" type="ORF">MOPEL_001_00660</name>
</gene>
<dbReference type="PANTHER" id="PTHR31088:SF6">
    <property type="entry name" value="PHAGE SHOCK PROTEIN A"/>
    <property type="match status" value="1"/>
</dbReference>
<name>H5UMJ0_9MICO</name>